<reference evidence="6 7" key="1">
    <citation type="submission" date="2022-12" db="EMBL/GenBank/DDBJ databases">
        <title>Chitinophagaceae gen. sp. nov., a new member of the family Chitinophagaceae, isolated from soil in a chemical factory.</title>
        <authorList>
            <person name="Ke Z."/>
        </authorList>
    </citation>
    <scope>NUCLEOTIDE SEQUENCE [LARGE SCALE GENOMIC DNA]</scope>
    <source>
        <strain evidence="6 7">LY-5</strain>
    </source>
</reference>
<dbReference type="PANTHER" id="PTHR46193:SF18">
    <property type="entry name" value="HEXITOL PHOSPHATASE B"/>
    <property type="match status" value="1"/>
</dbReference>
<protein>
    <submittedName>
        <fullName evidence="6">HAD-IA family hydrolase</fullName>
    </submittedName>
</protein>
<sequence>MKADKAFIFDLNGTVIDDMMFHVESWKILLDDYLKKHLTYDEVKAQMYGKSSELFDRIFGKGYFTDEYIHEMVIKKEEIYQEQYKPHMKLLPGLDRFFKKAKARNIPMAIGTAAIPFNLDYILDNLNIREYFDELVTADDVVHSKPDPQTFTLAADKMGYQYQNCIVFEDAPKGVEAAQNAGMKTVVILSELHGEADFKAYNNIIQYITDYHQLDIDSLLK</sequence>
<keyword evidence="3" id="KW-0479">Metal-binding</keyword>
<dbReference type="SFLD" id="SFLDS00003">
    <property type="entry name" value="Haloacid_Dehalogenase"/>
    <property type="match status" value="1"/>
</dbReference>
<dbReference type="RefSeq" id="WP_407030867.1">
    <property type="nucleotide sequence ID" value="NZ_JAQGEF010000006.1"/>
</dbReference>
<gene>
    <name evidence="6" type="ORF">O3P16_06960</name>
</gene>
<dbReference type="SFLD" id="SFLDG01135">
    <property type="entry name" value="C1.5.6:_HAD__Beta-PGM__Phospha"/>
    <property type="match status" value="1"/>
</dbReference>
<comment type="similarity">
    <text evidence="2">Belongs to the HAD-like hydrolase superfamily. CbbY/CbbZ/Gph/YieH family.</text>
</comment>
<dbReference type="Gene3D" id="1.10.150.240">
    <property type="entry name" value="Putative phosphatase, domain 2"/>
    <property type="match status" value="1"/>
</dbReference>
<comment type="caution">
    <text evidence="6">The sequence shown here is derived from an EMBL/GenBank/DDBJ whole genome shotgun (WGS) entry which is preliminary data.</text>
</comment>
<dbReference type="InterPro" id="IPR006439">
    <property type="entry name" value="HAD-SF_hydro_IA"/>
</dbReference>
<evidence type="ECO:0000256" key="2">
    <source>
        <dbReference type="ARBA" id="ARBA00006171"/>
    </source>
</evidence>
<keyword evidence="7" id="KW-1185">Reference proteome</keyword>
<dbReference type="PANTHER" id="PTHR46193">
    <property type="entry name" value="6-PHOSPHOGLUCONATE PHOSPHATASE"/>
    <property type="match status" value="1"/>
</dbReference>
<dbReference type="SFLD" id="SFLDG01129">
    <property type="entry name" value="C1.5:_HAD__Beta-PGM__Phosphata"/>
    <property type="match status" value="1"/>
</dbReference>
<evidence type="ECO:0000256" key="5">
    <source>
        <dbReference type="ARBA" id="ARBA00023277"/>
    </source>
</evidence>
<accession>A0ABT4UI80</accession>
<dbReference type="Gene3D" id="3.40.50.1000">
    <property type="entry name" value="HAD superfamily/HAD-like"/>
    <property type="match status" value="1"/>
</dbReference>
<proteinExistence type="inferred from homology"/>
<dbReference type="EMBL" id="JAQGEF010000006">
    <property type="protein sequence ID" value="MDA3614542.1"/>
    <property type="molecule type" value="Genomic_DNA"/>
</dbReference>
<comment type="cofactor">
    <cofactor evidence="1">
        <name>Mg(2+)</name>
        <dbReference type="ChEBI" id="CHEBI:18420"/>
    </cofactor>
</comment>
<dbReference type="NCBIfam" id="TIGR01509">
    <property type="entry name" value="HAD-SF-IA-v3"/>
    <property type="match status" value="1"/>
</dbReference>
<dbReference type="Pfam" id="PF00702">
    <property type="entry name" value="Hydrolase"/>
    <property type="match status" value="1"/>
</dbReference>
<evidence type="ECO:0000313" key="6">
    <source>
        <dbReference type="EMBL" id="MDA3614542.1"/>
    </source>
</evidence>
<keyword evidence="6" id="KW-0378">Hydrolase</keyword>
<dbReference type="CDD" id="cd07505">
    <property type="entry name" value="HAD_BPGM-like"/>
    <property type="match status" value="1"/>
</dbReference>
<evidence type="ECO:0000256" key="4">
    <source>
        <dbReference type="ARBA" id="ARBA00022842"/>
    </source>
</evidence>
<keyword evidence="4" id="KW-0460">Magnesium</keyword>
<evidence type="ECO:0000313" key="7">
    <source>
        <dbReference type="Proteomes" id="UP001210231"/>
    </source>
</evidence>
<evidence type="ECO:0000256" key="1">
    <source>
        <dbReference type="ARBA" id="ARBA00001946"/>
    </source>
</evidence>
<dbReference type="InterPro" id="IPR051600">
    <property type="entry name" value="Beta-PGM-like"/>
</dbReference>
<dbReference type="InterPro" id="IPR023198">
    <property type="entry name" value="PGP-like_dom2"/>
</dbReference>
<dbReference type="InterPro" id="IPR036412">
    <property type="entry name" value="HAD-like_sf"/>
</dbReference>
<name>A0ABT4UI80_9BACT</name>
<dbReference type="Proteomes" id="UP001210231">
    <property type="component" value="Unassembled WGS sequence"/>
</dbReference>
<organism evidence="6 7">
    <name type="scientific">Polluticaenibacter yanchengensis</name>
    <dbReference type="NCBI Taxonomy" id="3014562"/>
    <lineage>
        <taxon>Bacteria</taxon>
        <taxon>Pseudomonadati</taxon>
        <taxon>Bacteroidota</taxon>
        <taxon>Chitinophagia</taxon>
        <taxon>Chitinophagales</taxon>
        <taxon>Chitinophagaceae</taxon>
        <taxon>Polluticaenibacter</taxon>
    </lineage>
</organism>
<dbReference type="InterPro" id="IPR023214">
    <property type="entry name" value="HAD_sf"/>
</dbReference>
<evidence type="ECO:0000256" key="3">
    <source>
        <dbReference type="ARBA" id="ARBA00022723"/>
    </source>
</evidence>
<dbReference type="SUPFAM" id="SSF56784">
    <property type="entry name" value="HAD-like"/>
    <property type="match status" value="1"/>
</dbReference>
<keyword evidence="5" id="KW-0119">Carbohydrate metabolism</keyword>
<dbReference type="GO" id="GO:0016787">
    <property type="term" value="F:hydrolase activity"/>
    <property type="evidence" value="ECO:0007669"/>
    <property type="project" value="UniProtKB-KW"/>
</dbReference>